<evidence type="ECO:0000259" key="2">
    <source>
        <dbReference type="Pfam" id="PF00535"/>
    </source>
</evidence>
<dbReference type="PANTHER" id="PTHR48090">
    <property type="entry name" value="UNDECAPRENYL-PHOSPHATE 4-DEOXY-4-FORMAMIDO-L-ARABINOSE TRANSFERASE-RELATED"/>
    <property type="match status" value="1"/>
</dbReference>
<dbReference type="RefSeq" id="WP_151139646.1">
    <property type="nucleotide sequence ID" value="NZ_VZUS01000004.1"/>
</dbReference>
<comment type="caution">
    <text evidence="3">The sequence shown here is derived from an EMBL/GenBank/DDBJ whole genome shotgun (WGS) entry which is preliminary data.</text>
</comment>
<keyword evidence="1" id="KW-0472">Membrane</keyword>
<dbReference type="CDD" id="cd04179">
    <property type="entry name" value="DPM_DPG-synthase_like"/>
    <property type="match status" value="1"/>
</dbReference>
<dbReference type="GO" id="GO:0016740">
    <property type="term" value="F:transferase activity"/>
    <property type="evidence" value="ECO:0007669"/>
    <property type="project" value="UniProtKB-KW"/>
</dbReference>
<dbReference type="InterPro" id="IPR050256">
    <property type="entry name" value="Glycosyltransferase_2"/>
</dbReference>
<feature type="domain" description="Glycosyltransferase 2-like" evidence="2">
    <location>
        <begin position="137"/>
        <end position="295"/>
    </location>
</feature>
<keyword evidence="1" id="KW-1133">Transmembrane helix</keyword>
<dbReference type="InterPro" id="IPR001173">
    <property type="entry name" value="Glyco_trans_2-like"/>
</dbReference>
<organism evidence="3">
    <name type="scientific">Haloferax sp. CBA1149</name>
    <dbReference type="NCBI Taxonomy" id="2650753"/>
    <lineage>
        <taxon>Archaea</taxon>
        <taxon>Methanobacteriati</taxon>
        <taxon>Methanobacteriota</taxon>
        <taxon>Stenosarchaea group</taxon>
        <taxon>Halobacteria</taxon>
        <taxon>Halobacteriales</taxon>
        <taxon>Haloferacaceae</taxon>
        <taxon>Haloferax</taxon>
    </lineage>
</organism>
<dbReference type="EMBL" id="VZUS01000004">
    <property type="protein sequence ID" value="KAB1185475.1"/>
    <property type="molecule type" value="Genomic_DNA"/>
</dbReference>
<keyword evidence="1" id="KW-0812">Transmembrane</keyword>
<dbReference type="AlphaFoldDB" id="A0A643JPX1"/>
<reference evidence="3" key="1">
    <citation type="submission" date="2019-09" db="EMBL/GenBank/DDBJ databases">
        <title>Genomic analysis of Haloferax sp. CBA1149.</title>
        <authorList>
            <person name="Roh S.W."/>
        </authorList>
    </citation>
    <scope>NUCLEOTIDE SEQUENCE</scope>
    <source>
        <strain evidence="3">CBA1149</strain>
    </source>
</reference>
<feature type="transmembrane region" description="Helical" evidence="1">
    <location>
        <begin position="399"/>
        <end position="422"/>
    </location>
</feature>
<dbReference type="Gene3D" id="3.90.550.10">
    <property type="entry name" value="Spore Coat Polysaccharide Biosynthesis Protein SpsA, Chain A"/>
    <property type="match status" value="1"/>
</dbReference>
<proteinExistence type="predicted"/>
<evidence type="ECO:0000256" key="1">
    <source>
        <dbReference type="SAM" id="Phobius"/>
    </source>
</evidence>
<keyword evidence="3" id="KW-0808">Transferase</keyword>
<feature type="transmembrane region" description="Helical" evidence="1">
    <location>
        <begin position="368"/>
        <end position="393"/>
    </location>
</feature>
<sequence length="439" mass="47735">MSKSTSKKHNKAVIGFVATSANLAKLTQSIVDATSEGYQVLVTPDSTISDRELEFVVKLDPQLVSLVPSADERGPPYLRLVDAASEKGSRLFVYHVDDSQFDSNDIESDSLRMGNANNATIRTNNESLRNEEKTIAAIPAHNEEKTVGEVVRDAVAYVDEVLVIDDGSSDETPAVARAAGATVIEHERNRGYGGALNTAFREADERGATTLVTLDADGQHNAADIPALVEHQRETDASIVVGSRFVDGATCNAPLYRRFGIKVINVLTNLSMGVVRSESWVSDTQSGFRAYDRQAIQSLAADNTIGDQMSASTDILYHAHHYNYRIEEIPIRVEYDVEDANSANPISHGWNLVSNILRTVERERPMTALGVPGFLATVVGVMFGYLFVVQYLTNGQLPVGIAVLCALFTLAGMFACFTGIILHSMNRVLEPNVGTVSQR</sequence>
<evidence type="ECO:0000313" key="3">
    <source>
        <dbReference type="EMBL" id="KAB1185475.1"/>
    </source>
</evidence>
<name>A0A643JPX1_9EURY</name>
<protein>
    <submittedName>
        <fullName evidence="3">Glycosyltransferase family 2 protein</fullName>
    </submittedName>
</protein>
<accession>A0A643JPX1</accession>
<gene>
    <name evidence="3" type="ORF">Hfx1149_15605</name>
</gene>
<dbReference type="PANTHER" id="PTHR48090:SF7">
    <property type="entry name" value="RFBJ PROTEIN"/>
    <property type="match status" value="1"/>
</dbReference>
<dbReference type="InterPro" id="IPR029044">
    <property type="entry name" value="Nucleotide-diphossugar_trans"/>
</dbReference>
<dbReference type="Pfam" id="PF00535">
    <property type="entry name" value="Glycos_transf_2"/>
    <property type="match status" value="1"/>
</dbReference>
<dbReference type="SUPFAM" id="SSF53448">
    <property type="entry name" value="Nucleotide-diphospho-sugar transferases"/>
    <property type="match status" value="1"/>
</dbReference>